<dbReference type="EMBL" id="LUGG01000005">
    <property type="protein sequence ID" value="OBZ74671.1"/>
    <property type="molecule type" value="Genomic_DNA"/>
</dbReference>
<name>A0A1C7MCL2_GRIFR</name>
<keyword evidence="5" id="KW-1185">Reference proteome</keyword>
<feature type="transmembrane region" description="Helical" evidence="2">
    <location>
        <begin position="217"/>
        <end position="235"/>
    </location>
</feature>
<keyword evidence="2" id="KW-0812">Transmembrane</keyword>
<dbReference type="PANTHER" id="PTHR32026">
    <property type="entry name" value="METHYLTRANSFERASE-LIKE PROTEIN 24"/>
    <property type="match status" value="1"/>
</dbReference>
<evidence type="ECO:0000256" key="2">
    <source>
        <dbReference type="SAM" id="Phobius"/>
    </source>
</evidence>
<dbReference type="Proteomes" id="UP000092993">
    <property type="component" value="Unassembled WGS sequence"/>
</dbReference>
<comment type="caution">
    <text evidence="4">The sequence shown here is derived from an EMBL/GenBank/DDBJ whole genome shotgun (WGS) entry which is preliminary data.</text>
</comment>
<dbReference type="InterPro" id="IPR006342">
    <property type="entry name" value="FkbM_mtfrase"/>
</dbReference>
<keyword evidence="2" id="KW-1133">Transmembrane helix</keyword>
<feature type="region of interest" description="Disordered" evidence="1">
    <location>
        <begin position="30"/>
        <end position="59"/>
    </location>
</feature>
<dbReference type="AlphaFoldDB" id="A0A1C7MCL2"/>
<organism evidence="4 5">
    <name type="scientific">Grifola frondosa</name>
    <name type="common">Maitake</name>
    <name type="synonym">Polyporus frondosus</name>
    <dbReference type="NCBI Taxonomy" id="5627"/>
    <lineage>
        <taxon>Eukaryota</taxon>
        <taxon>Fungi</taxon>
        <taxon>Dikarya</taxon>
        <taxon>Basidiomycota</taxon>
        <taxon>Agaricomycotina</taxon>
        <taxon>Agaricomycetes</taxon>
        <taxon>Polyporales</taxon>
        <taxon>Grifolaceae</taxon>
        <taxon>Grifola</taxon>
    </lineage>
</organism>
<evidence type="ECO:0000256" key="1">
    <source>
        <dbReference type="SAM" id="MobiDB-lite"/>
    </source>
</evidence>
<feature type="compositionally biased region" description="Basic and acidic residues" evidence="1">
    <location>
        <begin position="37"/>
        <end position="59"/>
    </location>
</feature>
<dbReference type="STRING" id="5627.A0A1C7MCL2"/>
<dbReference type="InterPro" id="IPR026913">
    <property type="entry name" value="METTL24"/>
</dbReference>
<proteinExistence type="predicted"/>
<dbReference type="PANTHER" id="PTHR32026:SF10">
    <property type="entry name" value="METHYLTRANSFERASE-LIKE PROTEIN 24-RELATED"/>
    <property type="match status" value="1"/>
</dbReference>
<reference evidence="4 5" key="1">
    <citation type="submission" date="2016-03" db="EMBL/GenBank/DDBJ databases">
        <title>Whole genome sequencing of Grifola frondosa 9006-11.</title>
        <authorList>
            <person name="Min B."/>
            <person name="Park H."/>
            <person name="Kim J.-G."/>
            <person name="Cho H."/>
            <person name="Oh Y.-L."/>
            <person name="Kong W.-S."/>
            <person name="Choi I.-G."/>
        </authorList>
    </citation>
    <scope>NUCLEOTIDE SEQUENCE [LARGE SCALE GENOMIC DNA]</scope>
    <source>
        <strain evidence="4 5">9006-11</strain>
    </source>
</reference>
<dbReference type="OrthoDB" id="10006218at2759"/>
<sequence>MLTFSQAWTLPPSSRRRSLHQRATAEVWAYDYTHNPDSPRRGRPPRLERRAKDVDAQELDEHNGHTHIDFLRVDIEGWEWEVFRNIVRDFTEGGGMGQEEGKSEGARAGVLPFAQLQIELHVWHQRFPDFLAWWEMLEAAGLRPFMNEINLVYANYNRQSGVELAEYSFLNSRAKMRLPPTHLCRPRLHHQELQKKVRRMVSRLEANPPWAGPGARISGLVRHMIIVIAYFLILLRTRRWMKTFIT</sequence>
<accession>A0A1C7MCL2</accession>
<dbReference type="Pfam" id="PF05050">
    <property type="entry name" value="Methyltransf_21"/>
    <property type="match status" value="1"/>
</dbReference>
<gene>
    <name evidence="4" type="ORF">A0H81_05055</name>
</gene>
<feature type="domain" description="Methyltransferase FkbM" evidence="3">
    <location>
        <begin position="54"/>
        <end position="141"/>
    </location>
</feature>
<evidence type="ECO:0000313" key="5">
    <source>
        <dbReference type="Proteomes" id="UP000092993"/>
    </source>
</evidence>
<evidence type="ECO:0000313" key="4">
    <source>
        <dbReference type="EMBL" id="OBZ74671.1"/>
    </source>
</evidence>
<evidence type="ECO:0000259" key="3">
    <source>
        <dbReference type="Pfam" id="PF05050"/>
    </source>
</evidence>
<keyword evidence="2" id="KW-0472">Membrane</keyword>
<protein>
    <recommendedName>
        <fullName evidence="3">Methyltransferase FkbM domain-containing protein</fullName>
    </recommendedName>
</protein>